<organism evidence="1 2">
    <name type="scientific">Arctium lappa</name>
    <name type="common">Greater burdock</name>
    <name type="synonym">Lappa major</name>
    <dbReference type="NCBI Taxonomy" id="4217"/>
    <lineage>
        <taxon>Eukaryota</taxon>
        <taxon>Viridiplantae</taxon>
        <taxon>Streptophyta</taxon>
        <taxon>Embryophyta</taxon>
        <taxon>Tracheophyta</taxon>
        <taxon>Spermatophyta</taxon>
        <taxon>Magnoliopsida</taxon>
        <taxon>eudicotyledons</taxon>
        <taxon>Gunneridae</taxon>
        <taxon>Pentapetalae</taxon>
        <taxon>asterids</taxon>
        <taxon>campanulids</taxon>
        <taxon>Asterales</taxon>
        <taxon>Asteraceae</taxon>
        <taxon>Carduoideae</taxon>
        <taxon>Cardueae</taxon>
        <taxon>Arctiinae</taxon>
        <taxon>Arctium</taxon>
    </lineage>
</organism>
<name>A0ACB9FHF7_ARCLA</name>
<keyword evidence="2" id="KW-1185">Reference proteome</keyword>
<protein>
    <submittedName>
        <fullName evidence="1">Uncharacterized protein</fullName>
    </submittedName>
</protein>
<reference evidence="2" key="1">
    <citation type="journal article" date="2022" name="Mol. Ecol. Resour.">
        <title>The genomes of chicory, endive, great burdock and yacon provide insights into Asteraceae palaeo-polyploidization history and plant inulin production.</title>
        <authorList>
            <person name="Fan W."/>
            <person name="Wang S."/>
            <person name="Wang H."/>
            <person name="Wang A."/>
            <person name="Jiang F."/>
            <person name="Liu H."/>
            <person name="Zhao H."/>
            <person name="Xu D."/>
            <person name="Zhang Y."/>
        </authorList>
    </citation>
    <scope>NUCLEOTIDE SEQUENCE [LARGE SCALE GENOMIC DNA]</scope>
    <source>
        <strain evidence="2">cv. Niubang</strain>
    </source>
</reference>
<evidence type="ECO:0000313" key="2">
    <source>
        <dbReference type="Proteomes" id="UP001055879"/>
    </source>
</evidence>
<reference evidence="1 2" key="2">
    <citation type="journal article" date="2022" name="Mol. Ecol. Resour.">
        <title>The genomes of chicory, endive, great burdock and yacon provide insights into Asteraceae paleo-polyploidization history and plant inulin production.</title>
        <authorList>
            <person name="Fan W."/>
            <person name="Wang S."/>
            <person name="Wang H."/>
            <person name="Wang A."/>
            <person name="Jiang F."/>
            <person name="Liu H."/>
            <person name="Zhao H."/>
            <person name="Xu D."/>
            <person name="Zhang Y."/>
        </authorList>
    </citation>
    <scope>NUCLEOTIDE SEQUENCE [LARGE SCALE GENOMIC DNA]</scope>
    <source>
        <strain evidence="2">cv. Niubang</strain>
    </source>
</reference>
<sequence>MFYFSFPSLSFLNQIQNSRSPFHSPPPLDHHSIAGDPSTTILLPLLSNEDQPQLFSLSLSRYLPTSLVSGSQNVSSMQEVPVPRGSSRSHTTSLISPVPISFELRESRLQPLFGSRLLSMNVEAPKRSETPETTSTISITTTISPTTTLSRPSTTELRELRRFHIYSSTFNRRRKGRPSVLWGFRSSEISSSFIVDFISFTADLYSLISVHRQRKGRSAVDFIGGGRTVNIKFGGWTFCEIGISSHFLNYVVM</sequence>
<dbReference type="EMBL" id="CM042047">
    <property type="protein sequence ID" value="KAI3770260.1"/>
    <property type="molecule type" value="Genomic_DNA"/>
</dbReference>
<proteinExistence type="predicted"/>
<comment type="caution">
    <text evidence="1">The sequence shown here is derived from an EMBL/GenBank/DDBJ whole genome shotgun (WGS) entry which is preliminary data.</text>
</comment>
<dbReference type="Proteomes" id="UP001055879">
    <property type="component" value="Linkage Group LG01"/>
</dbReference>
<gene>
    <name evidence="1" type="ORF">L6452_01387</name>
</gene>
<evidence type="ECO:0000313" key="1">
    <source>
        <dbReference type="EMBL" id="KAI3770260.1"/>
    </source>
</evidence>
<accession>A0ACB9FHF7</accession>